<dbReference type="InterPro" id="IPR043132">
    <property type="entry name" value="BCAT-like_C"/>
</dbReference>
<dbReference type="Gene3D" id="3.20.10.10">
    <property type="entry name" value="D-amino Acid Aminotransferase, subunit A, domain 2"/>
    <property type="match status" value="1"/>
</dbReference>
<proteinExistence type="inferred from homology"/>
<dbReference type="KEGG" id="chig:CH63R_09767"/>
<keyword evidence="4 7" id="KW-0808">Transferase</keyword>
<reference evidence="8" key="1">
    <citation type="journal article" date="2017" name="BMC Genomics">
        <title>Gapless genome assembly of Colletotrichum higginsianum reveals chromosome structure and association of transposable elements with secondary metabolite gene clusters.</title>
        <authorList>
            <person name="Dallery J.-F."/>
            <person name="Lapalu N."/>
            <person name="Zampounis A."/>
            <person name="Pigne S."/>
            <person name="Luyten I."/>
            <person name="Amselem J."/>
            <person name="Wittenberg A.H.J."/>
            <person name="Zhou S."/>
            <person name="de Queiroz M.V."/>
            <person name="Robin G.P."/>
            <person name="Auger A."/>
            <person name="Hainaut M."/>
            <person name="Henrissat B."/>
            <person name="Kim K.-T."/>
            <person name="Lee Y.-H."/>
            <person name="Lespinet O."/>
            <person name="Schwartz D.C."/>
            <person name="Thon M.R."/>
            <person name="O'Connell R.J."/>
        </authorList>
    </citation>
    <scope>NUCLEOTIDE SEQUENCE [LARGE SCALE GENOMIC DNA]</scope>
    <source>
        <strain evidence="8">IMI 349063</strain>
    </source>
</reference>
<evidence type="ECO:0000313" key="7">
    <source>
        <dbReference type="EMBL" id="OBR05647.1"/>
    </source>
</evidence>
<dbReference type="PANTHER" id="PTHR42825:SF2">
    <property type="entry name" value="BRANCHED-CHAIN-AMINO-ACID AMINOTRANSFERASE 3, CHLOROPLASTIC-RELATED"/>
    <property type="match status" value="1"/>
</dbReference>
<dbReference type="GO" id="GO:0009081">
    <property type="term" value="P:branched-chain amino acid metabolic process"/>
    <property type="evidence" value="ECO:0007669"/>
    <property type="project" value="InterPro"/>
</dbReference>
<dbReference type="InterPro" id="IPR005786">
    <property type="entry name" value="B_amino_transII"/>
</dbReference>
<protein>
    <submittedName>
        <fullName evidence="7">Branched-chain amino acid aminotransferase</fullName>
    </submittedName>
</protein>
<dbReference type="PIRSF" id="PIRSF006468">
    <property type="entry name" value="BCAT1"/>
    <property type="match status" value="1"/>
</dbReference>
<comment type="similarity">
    <text evidence="2">Belongs to the class-IV pyridoxal-phosphate-dependent aminotransferase family.</text>
</comment>
<dbReference type="InterPro" id="IPR001544">
    <property type="entry name" value="Aminotrans_IV"/>
</dbReference>
<dbReference type="Gene3D" id="3.30.470.10">
    <property type="match status" value="1"/>
</dbReference>
<accession>A0A1B7Y0W5</accession>
<dbReference type="InterPro" id="IPR043131">
    <property type="entry name" value="BCAT-like_N"/>
</dbReference>
<comment type="cofactor">
    <cofactor evidence="1">
        <name>pyridoxal 5'-phosphate</name>
        <dbReference type="ChEBI" id="CHEBI:597326"/>
    </cofactor>
</comment>
<evidence type="ECO:0000256" key="3">
    <source>
        <dbReference type="ARBA" id="ARBA00022576"/>
    </source>
</evidence>
<keyword evidence="3 7" id="KW-0032">Aminotransferase</keyword>
<keyword evidence="5" id="KW-0663">Pyridoxal phosphate</keyword>
<evidence type="ECO:0000256" key="1">
    <source>
        <dbReference type="ARBA" id="ARBA00001933"/>
    </source>
</evidence>
<dbReference type="Proteomes" id="UP000092177">
    <property type="component" value="Unassembled WGS sequence"/>
</dbReference>
<dbReference type="GO" id="GO:0004084">
    <property type="term" value="F:branched-chain-amino-acid transaminase activity"/>
    <property type="evidence" value="ECO:0007669"/>
    <property type="project" value="InterPro"/>
</dbReference>
<dbReference type="Pfam" id="PF01063">
    <property type="entry name" value="Aminotran_4"/>
    <property type="match status" value="1"/>
</dbReference>
<dbReference type="VEuPathDB" id="FungiDB:CH63R_09767"/>
<comment type="caution">
    <text evidence="7">The sequence shown here is derived from an EMBL/GenBank/DDBJ whole genome shotgun (WGS) entry which is preliminary data.</text>
</comment>
<evidence type="ECO:0000256" key="6">
    <source>
        <dbReference type="PIRSR" id="PIRSR006468-1"/>
    </source>
</evidence>
<keyword evidence="8" id="KW-1185">Reference proteome</keyword>
<dbReference type="RefSeq" id="XP_018154165.1">
    <property type="nucleotide sequence ID" value="XM_018304741.1"/>
</dbReference>
<dbReference type="EMBL" id="LTAN01000007">
    <property type="protein sequence ID" value="OBR05647.1"/>
    <property type="molecule type" value="Genomic_DNA"/>
</dbReference>
<sequence>MSPPVPDKNIDWSSLGLGLELPNRGHVEARFHLSTGKWTAPELVANPNIFISGMSPGLNYGQQCYEGLKAFRTAGGQISVFRPAFHAARLQRSAEAVSLPAPSQALFLAAVEKAVAANAHLVPPADTDAYLYIRPVLFGASAQLALAAPEESILAVYVHPIRPYHGTAALDGLVLEDFDRAAPRGVGGVKVGGNYAPVWRHAARAKELGYGITLHLDSATRTFVEEFSTSGFLGHRTDASGRSVLVVPQTENAIASATSDSMVRVAEREGWIIEKKELPFSSISDLDEVVAVGTAAAAVPIRTISRLSTNEKFTFNSAGGKLARLSSVISGIQRGTQEDTEQWGHPITKF</sequence>
<evidence type="ECO:0000256" key="2">
    <source>
        <dbReference type="ARBA" id="ARBA00009320"/>
    </source>
</evidence>
<evidence type="ECO:0000256" key="5">
    <source>
        <dbReference type="ARBA" id="ARBA00022898"/>
    </source>
</evidence>
<name>A0A1B7Y0W5_COLHI</name>
<dbReference type="AlphaFoldDB" id="A0A1B7Y0W5"/>
<organism evidence="7 8">
    <name type="scientific">Colletotrichum higginsianum (strain IMI 349063)</name>
    <name type="common">Crucifer anthracnose fungus</name>
    <dbReference type="NCBI Taxonomy" id="759273"/>
    <lineage>
        <taxon>Eukaryota</taxon>
        <taxon>Fungi</taxon>
        <taxon>Dikarya</taxon>
        <taxon>Ascomycota</taxon>
        <taxon>Pezizomycotina</taxon>
        <taxon>Sordariomycetes</taxon>
        <taxon>Hypocreomycetidae</taxon>
        <taxon>Glomerellales</taxon>
        <taxon>Glomerellaceae</taxon>
        <taxon>Colletotrichum</taxon>
        <taxon>Colletotrichum destructivum species complex</taxon>
    </lineage>
</organism>
<dbReference type="InterPro" id="IPR036038">
    <property type="entry name" value="Aminotransferase-like"/>
</dbReference>
<feature type="modified residue" description="N6-(pyridoxal phosphate)lysine" evidence="6">
    <location>
        <position position="190"/>
    </location>
</feature>
<dbReference type="PANTHER" id="PTHR42825">
    <property type="entry name" value="AMINO ACID AMINOTRANSFERASE"/>
    <property type="match status" value="1"/>
</dbReference>
<dbReference type="SUPFAM" id="SSF56752">
    <property type="entry name" value="D-aminoacid aminotransferase-like PLP-dependent enzymes"/>
    <property type="match status" value="1"/>
</dbReference>
<gene>
    <name evidence="7" type="ORF">CH63R_09767</name>
</gene>
<dbReference type="GeneID" id="28868848"/>
<evidence type="ECO:0000313" key="8">
    <source>
        <dbReference type="Proteomes" id="UP000092177"/>
    </source>
</evidence>
<evidence type="ECO:0000256" key="4">
    <source>
        <dbReference type="ARBA" id="ARBA00022679"/>
    </source>
</evidence>